<protein>
    <submittedName>
        <fullName evidence="2">Uncharacterized protein</fullName>
    </submittedName>
</protein>
<keyword evidence="3" id="KW-1185">Reference proteome</keyword>
<feature type="compositionally biased region" description="Polar residues" evidence="1">
    <location>
        <begin position="171"/>
        <end position="189"/>
    </location>
</feature>
<accession>A0A3M9YIW9</accession>
<dbReference type="RefSeq" id="XP_028497894.1">
    <property type="nucleotide sequence ID" value="XM_028635692.1"/>
</dbReference>
<organism evidence="2 3">
    <name type="scientific">Verticillium nonalfalfae</name>
    <dbReference type="NCBI Taxonomy" id="1051616"/>
    <lineage>
        <taxon>Eukaryota</taxon>
        <taxon>Fungi</taxon>
        <taxon>Dikarya</taxon>
        <taxon>Ascomycota</taxon>
        <taxon>Pezizomycotina</taxon>
        <taxon>Sordariomycetes</taxon>
        <taxon>Hypocreomycetidae</taxon>
        <taxon>Glomerellales</taxon>
        <taxon>Plectosphaerellaceae</taxon>
        <taxon>Verticillium</taxon>
    </lineage>
</organism>
<gene>
    <name evidence="2" type="ORF">D7B24_001459</name>
</gene>
<proteinExistence type="predicted"/>
<feature type="region of interest" description="Disordered" evidence="1">
    <location>
        <begin position="170"/>
        <end position="248"/>
    </location>
</feature>
<evidence type="ECO:0000313" key="3">
    <source>
        <dbReference type="Proteomes" id="UP000267145"/>
    </source>
</evidence>
<feature type="region of interest" description="Disordered" evidence="1">
    <location>
        <begin position="382"/>
        <end position="419"/>
    </location>
</feature>
<reference evidence="2 3" key="1">
    <citation type="submission" date="2018-10" db="EMBL/GenBank/DDBJ databases">
        <title>Genome sequence of Verticillium nonalfalfae VnAa140.</title>
        <authorList>
            <person name="Stajich J.E."/>
            <person name="Kasson M.T."/>
        </authorList>
    </citation>
    <scope>NUCLEOTIDE SEQUENCE [LARGE SCALE GENOMIC DNA]</scope>
    <source>
        <strain evidence="2 3">VnAa140</strain>
    </source>
</reference>
<dbReference type="EMBL" id="RBVV01000013">
    <property type="protein sequence ID" value="RNJ59736.1"/>
    <property type="molecule type" value="Genomic_DNA"/>
</dbReference>
<name>A0A3M9YIW9_9PEZI</name>
<feature type="compositionally biased region" description="Polar residues" evidence="1">
    <location>
        <begin position="204"/>
        <end position="222"/>
    </location>
</feature>
<dbReference type="Proteomes" id="UP000267145">
    <property type="component" value="Unassembled WGS sequence"/>
</dbReference>
<feature type="region of interest" description="Disordered" evidence="1">
    <location>
        <begin position="307"/>
        <end position="349"/>
    </location>
</feature>
<feature type="compositionally biased region" description="Polar residues" evidence="1">
    <location>
        <begin position="21"/>
        <end position="31"/>
    </location>
</feature>
<dbReference type="GeneID" id="39605148"/>
<dbReference type="AlphaFoldDB" id="A0A3M9YIW9"/>
<evidence type="ECO:0000313" key="2">
    <source>
        <dbReference type="EMBL" id="RNJ59736.1"/>
    </source>
</evidence>
<comment type="caution">
    <text evidence="2">The sequence shown here is derived from an EMBL/GenBank/DDBJ whole genome shotgun (WGS) entry which is preliminary data.</text>
</comment>
<feature type="compositionally biased region" description="Basic and acidic residues" evidence="1">
    <location>
        <begin position="409"/>
        <end position="419"/>
    </location>
</feature>
<feature type="region of interest" description="Disordered" evidence="1">
    <location>
        <begin position="618"/>
        <end position="639"/>
    </location>
</feature>
<evidence type="ECO:0000256" key="1">
    <source>
        <dbReference type="SAM" id="MobiDB-lite"/>
    </source>
</evidence>
<sequence length="1191" mass="132857">MAGRLPQGPPENPVPRDPNLACSTGRGNQSYPYGAYSPNVTSHRSGEPSLPFPPFSSPSDFGSTHTFVPSGHGVGQRTDPRTPSILINEFYQDLDNNVYQAALQSPYSSAAGSLDESFNPERQPVFPVHGAYGARLVRTQSRDSNASGYDDTASIAHSCGSANDSFDFDRPQTSLVTPATSAGYSNNVFPASAPGPLGGPRPSPATSSPYLGGQLTTTSPKTSVKPRFGHSRTPLYDPPPGAHTNYSGTQEPLLAWPAPEPYGDVLEHDFGSVPSSNAHPLDHYPTSASNHNFAEPLLETQALWIDSPAPPRSHQSLLTVPPRTRRRPSESQRPRPFSTGSEPIAIPGRSPSQALHQYITQNSPTQSHSPAAPEMFRSSRIVSAASLPLPRSTTSGGVRGKRNGPMKTPARESAKKTRTDRSICIACKQKKQGCIRPMESPNSSCVNCVKHASKRPGPCFRAYFDDIVSSGALNYISQRAIHHVSTDGSKRICKPLPKEFPLNEVIRTLQSVAGRFDLRCRNYLSRLRDLYLQKGYEPNMSAFIDKELFQDRPRLDNWTSMITDCQVSTKDDKVALLLALGNMPSRATYSASHIEETTRPNKNIMCIKIQRRYTCPKTETGALGPDPDEEGSPKRRFVGEKPARYGSNIVMEPYTLTCYVDFSNSASRPNEAYEAHVCEMVVECGEPQFSCKDLNTMELRRENIPNHHCPVCLRIPDYPRAPDSTWSYKRPIAQIADDFERGQAMIAFDQYLEGVLNLVLVSLTVLFHQNLDWQIYVEMPSADRIAGLIYSHFCREDDGHYGVDSWHCTCHSNQAQFAEASNLGRLLRFIDVGVIAESYPDVVMRCFMRDDEGHELDSERDKAWSETTNDRWRRLCLAPEERVKHWAHPDEDNRFAQCVAQLEHEVNRTLIEGPTAIEHARYSRIESAEPVDDWDHGKYAMFVRGLAQILYPALAWISYDSGLSNEQVALVARVLFTLVDHNRAAGRAPIPGFPAGQQPQIPGALDDIWSIMYITFDCPFESPVPTLVHDLLNRRIRTVQKKIDVFKRRRAAVFAELSLRLDHAWLMLDRRSLTVQQVLAMRDEPGGEAQARGHEGQKAPSCTVCDEAYDDTQKLCRPALLCPEMKHHLCARCCLRIVLTANVRVPDVRCVMCRRECNDWILLSDRTERFMDADAEAAEEILSRFHAAAQL</sequence>
<feature type="region of interest" description="Disordered" evidence="1">
    <location>
        <begin position="1"/>
        <end position="81"/>
    </location>
</feature>
<feature type="compositionally biased region" description="Pro residues" evidence="1">
    <location>
        <begin position="7"/>
        <end position="16"/>
    </location>
</feature>